<evidence type="ECO:0000313" key="2">
    <source>
        <dbReference type="Proteomes" id="UP000314294"/>
    </source>
</evidence>
<sequence>MSESWLAERAAWSAASPLARAWDVLQRGQHSGRRELSIRQGTNGHAQCYHSSPAPTDIHARAAQCPGSAACIEPPGITEIERVVSSSDIGGSIPGSFSPSRVLGQRMKRRDWTCDPKPQIKYGPTLKTILHRRQQPCPHRRRPPLTSIPVRLHAVSVLQSATPGALVPGRCVQALPDPVPALEPVSPLSPVYPPSLVFYAESVALPLRPVALEHVPAGPGVDPDHLEAVGPRARVLALALGTGAHTLAVGFAFLPASATRGGGDRGAPGRRAAPGGGVRERGAMAAGRIGGAVTGTGSGDVGGPVTITEERDQQVPWSSQIGFIK</sequence>
<reference evidence="1 2" key="1">
    <citation type="submission" date="2019-03" db="EMBL/GenBank/DDBJ databases">
        <title>First draft genome of Liparis tanakae, snailfish: a comprehensive survey of snailfish specific genes.</title>
        <authorList>
            <person name="Kim W."/>
            <person name="Song I."/>
            <person name="Jeong J.-H."/>
            <person name="Kim D."/>
            <person name="Kim S."/>
            <person name="Ryu S."/>
            <person name="Song J.Y."/>
            <person name="Lee S.K."/>
        </authorList>
    </citation>
    <scope>NUCLEOTIDE SEQUENCE [LARGE SCALE GENOMIC DNA]</scope>
    <source>
        <tissue evidence="1">Muscle</tissue>
    </source>
</reference>
<dbReference type="OrthoDB" id="10574446at2759"/>
<protein>
    <submittedName>
        <fullName evidence="1">Uncharacterized protein</fullName>
    </submittedName>
</protein>
<dbReference type="Proteomes" id="UP000314294">
    <property type="component" value="Unassembled WGS sequence"/>
</dbReference>
<comment type="caution">
    <text evidence="1">The sequence shown here is derived from an EMBL/GenBank/DDBJ whole genome shotgun (WGS) entry which is preliminary data.</text>
</comment>
<proteinExistence type="predicted"/>
<accession>A0A4Z2GZV9</accession>
<gene>
    <name evidence="1" type="ORF">EYF80_031657</name>
</gene>
<name>A0A4Z2GZV9_9TELE</name>
<evidence type="ECO:0000313" key="1">
    <source>
        <dbReference type="EMBL" id="TNN58134.1"/>
    </source>
</evidence>
<organism evidence="1 2">
    <name type="scientific">Liparis tanakae</name>
    <name type="common">Tanaka's snailfish</name>
    <dbReference type="NCBI Taxonomy" id="230148"/>
    <lineage>
        <taxon>Eukaryota</taxon>
        <taxon>Metazoa</taxon>
        <taxon>Chordata</taxon>
        <taxon>Craniata</taxon>
        <taxon>Vertebrata</taxon>
        <taxon>Euteleostomi</taxon>
        <taxon>Actinopterygii</taxon>
        <taxon>Neopterygii</taxon>
        <taxon>Teleostei</taxon>
        <taxon>Neoteleostei</taxon>
        <taxon>Acanthomorphata</taxon>
        <taxon>Eupercaria</taxon>
        <taxon>Perciformes</taxon>
        <taxon>Cottioidei</taxon>
        <taxon>Cottales</taxon>
        <taxon>Liparidae</taxon>
        <taxon>Liparis</taxon>
    </lineage>
</organism>
<dbReference type="EMBL" id="SRLO01000388">
    <property type="protein sequence ID" value="TNN58134.1"/>
    <property type="molecule type" value="Genomic_DNA"/>
</dbReference>
<dbReference type="AlphaFoldDB" id="A0A4Z2GZV9"/>
<keyword evidence="2" id="KW-1185">Reference proteome</keyword>